<feature type="signal peptide" evidence="1">
    <location>
        <begin position="1"/>
        <end position="18"/>
    </location>
</feature>
<reference evidence="4 5" key="2">
    <citation type="submission" date="2016-05" db="EMBL/GenBank/DDBJ databases">
        <authorList>
            <person name="Naeem Raeece"/>
        </authorList>
    </citation>
    <scope>NUCLEOTIDE SEQUENCE [LARGE SCALE GENOMIC DNA]</scope>
</reference>
<keyword evidence="1" id="KW-0732">Signal</keyword>
<dbReference type="Proteomes" id="UP000078546">
    <property type="component" value="Unassembled WGS sequence"/>
</dbReference>
<evidence type="ECO:0000313" key="5">
    <source>
        <dbReference type="Proteomes" id="UP000078560"/>
    </source>
</evidence>
<reference evidence="3" key="1">
    <citation type="submission" date="2016-05" db="EMBL/GenBank/DDBJ databases">
        <authorList>
            <person name="Lavstsen T."/>
            <person name="Jespersen J.S."/>
        </authorList>
    </citation>
    <scope>NUCLEOTIDE SEQUENCE [LARGE SCALE GENOMIC DNA]</scope>
</reference>
<gene>
    <name evidence="3" type="ORF">POVCU1_020940</name>
    <name evidence="2" type="ORF">POVCU2_0023120</name>
</gene>
<evidence type="ECO:0000313" key="2">
    <source>
        <dbReference type="EMBL" id="SBS83841.1"/>
    </source>
</evidence>
<evidence type="ECO:0000313" key="4">
    <source>
        <dbReference type="Proteomes" id="UP000078546"/>
    </source>
</evidence>
<dbReference type="EMBL" id="FLQV01000389">
    <property type="protein sequence ID" value="SBS91631.1"/>
    <property type="molecule type" value="Genomic_DNA"/>
</dbReference>
<evidence type="ECO:0000256" key="1">
    <source>
        <dbReference type="SAM" id="SignalP"/>
    </source>
</evidence>
<accession>A0A1A8WII0</accession>
<dbReference type="Proteomes" id="UP000078560">
    <property type="component" value="Unassembled WGS sequence"/>
</dbReference>
<proteinExistence type="predicted"/>
<organism evidence="3 4">
    <name type="scientific">Plasmodium ovale curtisi</name>
    <dbReference type="NCBI Taxonomy" id="864141"/>
    <lineage>
        <taxon>Eukaryota</taxon>
        <taxon>Sar</taxon>
        <taxon>Alveolata</taxon>
        <taxon>Apicomplexa</taxon>
        <taxon>Aconoidasida</taxon>
        <taxon>Haemosporida</taxon>
        <taxon>Plasmodiidae</taxon>
        <taxon>Plasmodium</taxon>
        <taxon>Plasmodium (Plasmodium)</taxon>
    </lineage>
</organism>
<dbReference type="EMBL" id="FLQU01000315">
    <property type="protein sequence ID" value="SBS83841.1"/>
    <property type="molecule type" value="Genomic_DNA"/>
</dbReference>
<evidence type="ECO:0000313" key="3">
    <source>
        <dbReference type="EMBL" id="SBS91631.1"/>
    </source>
</evidence>
<dbReference type="AlphaFoldDB" id="A0A1A8WII0"/>
<sequence length="99" mass="11885">MRILHVVILYMLFFFCKSEDLTSGTSDKILNKSLIDILNYNFNVNDVMGIFENIFKNSVDDFKIEEENNEMKNLQFKKYNFDSHNYNFAYTSFKDYCKN</sequence>
<feature type="chain" id="PRO_5015059680" description="PIR Superfamily Protein" evidence="1">
    <location>
        <begin position="19"/>
        <end position="99"/>
    </location>
</feature>
<evidence type="ECO:0008006" key="6">
    <source>
        <dbReference type="Google" id="ProtNLM"/>
    </source>
</evidence>
<protein>
    <recommendedName>
        <fullName evidence="6">PIR Superfamily Protein</fullName>
    </recommendedName>
</protein>
<name>A0A1A8WII0_PLAOA</name>